<accession>A0A7R9TF82</accession>
<dbReference type="GO" id="GO:0032543">
    <property type="term" value="P:mitochondrial translation"/>
    <property type="evidence" value="ECO:0007669"/>
    <property type="project" value="TreeGrafter"/>
</dbReference>
<dbReference type="AlphaFoldDB" id="A0A7R9TF82"/>
<dbReference type="SUPFAM" id="SSF54189">
    <property type="entry name" value="Ribosomal proteins S24e, L23 and L15e"/>
    <property type="match status" value="1"/>
</dbReference>
<evidence type="ECO:0000256" key="3">
    <source>
        <dbReference type="ARBA" id="ARBA00023274"/>
    </source>
</evidence>
<dbReference type="InterPro" id="IPR013025">
    <property type="entry name" value="Ribosomal_uL23-like"/>
</dbReference>
<evidence type="ECO:0000256" key="4">
    <source>
        <dbReference type="ARBA" id="ARBA00039977"/>
    </source>
</evidence>
<comment type="similarity">
    <text evidence="1">Belongs to the universal ribosomal protein uL23 family.</text>
</comment>
<dbReference type="PANTHER" id="PTHR12059">
    <property type="entry name" value="RIBOSOMAL PROTEIN L23-RELATED"/>
    <property type="match status" value="1"/>
</dbReference>
<evidence type="ECO:0000313" key="6">
    <source>
        <dbReference type="EMBL" id="CAD8233900.1"/>
    </source>
</evidence>
<evidence type="ECO:0000256" key="1">
    <source>
        <dbReference type="ARBA" id="ARBA00006700"/>
    </source>
</evidence>
<protein>
    <recommendedName>
        <fullName evidence="4">Large ribosomal subunit protein uL23m</fullName>
    </recommendedName>
</protein>
<dbReference type="InterPro" id="IPR012677">
    <property type="entry name" value="Nucleotide-bd_a/b_plait_sf"/>
</dbReference>
<proteinExistence type="inferred from homology"/>
<dbReference type="PANTHER" id="PTHR12059:SF5">
    <property type="entry name" value="LARGE RIBOSOMAL SUBUNIT PROTEIN UL23M"/>
    <property type="match status" value="1"/>
</dbReference>
<dbReference type="Gene3D" id="3.30.70.330">
    <property type="match status" value="1"/>
</dbReference>
<dbReference type="GO" id="GO:0005762">
    <property type="term" value="C:mitochondrial large ribosomal subunit"/>
    <property type="evidence" value="ECO:0007669"/>
    <property type="project" value="TreeGrafter"/>
</dbReference>
<evidence type="ECO:0000256" key="5">
    <source>
        <dbReference type="SAM" id="MobiDB-lite"/>
    </source>
</evidence>
<sequence>MGAERFLPYLPLRLAKLPEVGSRTLVFRSEPSVGKIEVKRYLSAMYGMDVARVDSANHEGKWRRSRAPQSRALMKDLTPRARQKVRASWVRVKPYKKFWVTLHRPLTEADLPHTAAARAELEARVEAEGLESQVVIEDPEPEPLHAPGMRGFAASASDRMPRGALGKVRRGER</sequence>
<keyword evidence="3" id="KW-0687">Ribonucleoprotein</keyword>
<dbReference type="GO" id="GO:0003735">
    <property type="term" value="F:structural constituent of ribosome"/>
    <property type="evidence" value="ECO:0007669"/>
    <property type="project" value="InterPro"/>
</dbReference>
<reference evidence="6" key="1">
    <citation type="submission" date="2021-01" db="EMBL/GenBank/DDBJ databases">
        <authorList>
            <person name="Corre E."/>
            <person name="Pelletier E."/>
            <person name="Niang G."/>
            <person name="Scheremetjew M."/>
            <person name="Finn R."/>
            <person name="Kale V."/>
            <person name="Holt S."/>
            <person name="Cochrane G."/>
            <person name="Meng A."/>
            <person name="Brown T."/>
            <person name="Cohen L."/>
        </authorList>
    </citation>
    <scope>NUCLEOTIDE SEQUENCE</scope>
    <source>
        <strain evidence="6">CCMP1413</strain>
    </source>
</reference>
<keyword evidence="2" id="KW-0689">Ribosomal protein</keyword>
<gene>
    <name evidence="6" type="ORF">PCOL08062_LOCUS3280</name>
</gene>
<name>A0A7R9TF82_9VIRI</name>
<dbReference type="InterPro" id="IPR012678">
    <property type="entry name" value="Ribosomal_uL23/eL15/eS24_sf"/>
</dbReference>
<dbReference type="EMBL" id="HBDZ01004285">
    <property type="protein sequence ID" value="CAD8233900.1"/>
    <property type="molecule type" value="Transcribed_RNA"/>
</dbReference>
<feature type="region of interest" description="Disordered" evidence="5">
    <location>
        <begin position="138"/>
        <end position="173"/>
    </location>
</feature>
<organism evidence="6">
    <name type="scientific">Prasinoderma coloniale</name>
    <dbReference type="NCBI Taxonomy" id="156133"/>
    <lineage>
        <taxon>Eukaryota</taxon>
        <taxon>Viridiplantae</taxon>
        <taxon>Prasinodermophyta</taxon>
        <taxon>Prasinodermophyceae</taxon>
        <taxon>Prasinodermales</taxon>
        <taxon>Prasinodermaceae</taxon>
        <taxon>Prasinoderma</taxon>
    </lineage>
</organism>
<evidence type="ECO:0000256" key="2">
    <source>
        <dbReference type="ARBA" id="ARBA00022980"/>
    </source>
</evidence>